<keyword evidence="4 7" id="KW-0067">ATP-binding</keyword>
<sequence>MNIVNFRRQDDGQDDVIDPQPSSKTADVVPAVQLLSTEKVYSNGTRALLPVDLTINQGEFVTLLGPSGCGKSTLLKMVAGLEAPSDGRLLLWRKPAERLAQTDHTLSFVFQEASLMAWHSVRKNVRLALELEGVKGTEADQRVEQALTLVGLERFADSLPSELSGGMQMRVSIARGLVIKPDLLLMDEPFGALDEITRFKLDSELLQLWQERGLTVMFVTHSIHEAVFLSERVVVMAARPGRVVADIHIDEPFPRTQEFRLSAKFAEYAMQLHQCLVNASEQEELL</sequence>
<dbReference type="InterPro" id="IPR027417">
    <property type="entry name" value="P-loop_NTPase"/>
</dbReference>
<protein>
    <submittedName>
        <fullName evidence="7">NitT/TauT family transport system ATP-binding protein</fullName>
    </submittedName>
</protein>
<dbReference type="RefSeq" id="WP_093269240.1">
    <property type="nucleotide sequence ID" value="NZ_FNDD01000002.1"/>
</dbReference>
<evidence type="ECO:0000256" key="1">
    <source>
        <dbReference type="ARBA" id="ARBA00005417"/>
    </source>
</evidence>
<dbReference type="Proteomes" id="UP000198854">
    <property type="component" value="Unassembled WGS sequence"/>
</dbReference>
<dbReference type="PANTHER" id="PTHR42788:SF19">
    <property type="entry name" value="ALIPHATIC SULFONATES IMPORT ATP-BINDING PROTEIN SSUB 2"/>
    <property type="match status" value="1"/>
</dbReference>
<evidence type="ECO:0000259" key="6">
    <source>
        <dbReference type="PROSITE" id="PS50893"/>
    </source>
</evidence>
<accession>A0A1G7WV51</accession>
<evidence type="ECO:0000256" key="2">
    <source>
        <dbReference type="ARBA" id="ARBA00022448"/>
    </source>
</evidence>
<evidence type="ECO:0000313" key="8">
    <source>
        <dbReference type="Proteomes" id="UP000198854"/>
    </source>
</evidence>
<dbReference type="EMBL" id="FNDD01000002">
    <property type="protein sequence ID" value="SDG75818.1"/>
    <property type="molecule type" value="Genomic_DNA"/>
</dbReference>
<dbReference type="GO" id="GO:0016887">
    <property type="term" value="F:ATP hydrolysis activity"/>
    <property type="evidence" value="ECO:0007669"/>
    <property type="project" value="InterPro"/>
</dbReference>
<dbReference type="Pfam" id="PF00005">
    <property type="entry name" value="ABC_tran"/>
    <property type="match status" value="1"/>
</dbReference>
<dbReference type="PROSITE" id="PS50893">
    <property type="entry name" value="ABC_TRANSPORTER_2"/>
    <property type="match status" value="1"/>
</dbReference>
<dbReference type="InterPro" id="IPR050166">
    <property type="entry name" value="ABC_transporter_ATP-bind"/>
</dbReference>
<dbReference type="GO" id="GO:0005524">
    <property type="term" value="F:ATP binding"/>
    <property type="evidence" value="ECO:0007669"/>
    <property type="project" value="UniProtKB-KW"/>
</dbReference>
<dbReference type="InterPro" id="IPR017871">
    <property type="entry name" value="ABC_transporter-like_CS"/>
</dbReference>
<evidence type="ECO:0000313" key="7">
    <source>
        <dbReference type="EMBL" id="SDG75818.1"/>
    </source>
</evidence>
<dbReference type="SUPFAM" id="SSF52540">
    <property type="entry name" value="P-loop containing nucleoside triphosphate hydrolases"/>
    <property type="match status" value="1"/>
</dbReference>
<dbReference type="STRING" id="861298.SAMN04488136_102188"/>
<reference evidence="7 8" key="1">
    <citation type="submission" date="2016-10" db="EMBL/GenBank/DDBJ databases">
        <authorList>
            <person name="de Groot N.N."/>
        </authorList>
    </citation>
    <scope>NUCLEOTIDE SEQUENCE [LARGE SCALE GENOMIC DNA]</scope>
    <source>
        <strain evidence="7 8">CGMCC 1.10228</strain>
    </source>
</reference>
<feature type="domain" description="ABC transporter" evidence="6">
    <location>
        <begin position="32"/>
        <end position="263"/>
    </location>
</feature>
<dbReference type="Gene3D" id="3.40.50.300">
    <property type="entry name" value="P-loop containing nucleotide triphosphate hydrolases"/>
    <property type="match status" value="1"/>
</dbReference>
<proteinExistence type="inferred from homology"/>
<organism evidence="7 8">
    <name type="scientific">Vibrio xiamenensis</name>
    <dbReference type="NCBI Taxonomy" id="861298"/>
    <lineage>
        <taxon>Bacteria</taxon>
        <taxon>Pseudomonadati</taxon>
        <taxon>Pseudomonadota</taxon>
        <taxon>Gammaproteobacteria</taxon>
        <taxon>Vibrionales</taxon>
        <taxon>Vibrionaceae</taxon>
        <taxon>Vibrio</taxon>
    </lineage>
</organism>
<keyword evidence="8" id="KW-1185">Reference proteome</keyword>
<dbReference type="PROSITE" id="PS00211">
    <property type="entry name" value="ABC_TRANSPORTER_1"/>
    <property type="match status" value="1"/>
</dbReference>
<feature type="region of interest" description="Disordered" evidence="5">
    <location>
        <begin position="1"/>
        <end position="24"/>
    </location>
</feature>
<dbReference type="CDD" id="cd03293">
    <property type="entry name" value="ABC_NrtD_SsuB_transporters"/>
    <property type="match status" value="1"/>
</dbReference>
<gene>
    <name evidence="7" type="ORF">SAMN04488136_102188</name>
</gene>
<comment type="similarity">
    <text evidence="1">Belongs to the ABC transporter superfamily.</text>
</comment>
<name>A0A1G7WV51_9VIBR</name>
<dbReference type="SMART" id="SM00382">
    <property type="entry name" value="AAA"/>
    <property type="match status" value="1"/>
</dbReference>
<evidence type="ECO:0000256" key="3">
    <source>
        <dbReference type="ARBA" id="ARBA00022741"/>
    </source>
</evidence>
<dbReference type="InterPro" id="IPR003593">
    <property type="entry name" value="AAA+_ATPase"/>
</dbReference>
<dbReference type="OrthoDB" id="9802264at2"/>
<dbReference type="InterPro" id="IPR003439">
    <property type="entry name" value="ABC_transporter-like_ATP-bd"/>
</dbReference>
<dbReference type="AlphaFoldDB" id="A0A1G7WV51"/>
<evidence type="ECO:0000256" key="4">
    <source>
        <dbReference type="ARBA" id="ARBA00022840"/>
    </source>
</evidence>
<keyword evidence="2" id="KW-0813">Transport</keyword>
<keyword evidence="3" id="KW-0547">Nucleotide-binding</keyword>
<evidence type="ECO:0000256" key="5">
    <source>
        <dbReference type="SAM" id="MobiDB-lite"/>
    </source>
</evidence>
<dbReference type="PANTHER" id="PTHR42788">
    <property type="entry name" value="TAURINE IMPORT ATP-BINDING PROTEIN-RELATED"/>
    <property type="match status" value="1"/>
</dbReference>